<reference evidence="2" key="1">
    <citation type="submission" date="2019-02" db="EMBL/GenBank/DDBJ databases">
        <authorList>
            <person name="Gruber-Vodicka R. H."/>
            <person name="Seah K. B. B."/>
        </authorList>
    </citation>
    <scope>NUCLEOTIDE SEQUENCE</scope>
    <source>
        <strain evidence="2">BECK_S312</strain>
    </source>
</reference>
<organism evidence="2">
    <name type="scientific">Candidatus Kentrum sp. LPFa</name>
    <dbReference type="NCBI Taxonomy" id="2126335"/>
    <lineage>
        <taxon>Bacteria</taxon>
        <taxon>Pseudomonadati</taxon>
        <taxon>Pseudomonadota</taxon>
        <taxon>Gammaproteobacteria</taxon>
        <taxon>Candidatus Kentrum</taxon>
    </lineage>
</organism>
<sequence>MNSDLVSVLSTVEDPRSDKNKRYLLEEILLLCVCAAISGADGWKSIAEFGRTKLNWLRKFLEFKNGTPSDDCIGWVTAIIFTKSDVKNPM</sequence>
<dbReference type="PANTHER" id="PTHR30298">
    <property type="entry name" value="H REPEAT-ASSOCIATED PREDICTED TRANSPOSASE"/>
    <property type="match status" value="1"/>
</dbReference>
<dbReference type="Pfam" id="PF13808">
    <property type="entry name" value="DDE_Tnp_1_assoc"/>
    <property type="match status" value="1"/>
</dbReference>
<protein>
    <submittedName>
        <fullName evidence="2">DDE_Tnp_1-associated</fullName>
    </submittedName>
</protein>
<proteinExistence type="predicted"/>
<dbReference type="PANTHER" id="PTHR30298:SF0">
    <property type="entry name" value="PROTEIN YBFL-RELATED"/>
    <property type="match status" value="1"/>
</dbReference>
<dbReference type="AlphaFoldDB" id="A0A450VYA9"/>
<evidence type="ECO:0000313" key="2">
    <source>
        <dbReference type="EMBL" id="VFK09732.1"/>
    </source>
</evidence>
<dbReference type="EMBL" id="CAADFM010000026">
    <property type="protein sequence ID" value="VFK09732.1"/>
    <property type="molecule type" value="Genomic_DNA"/>
</dbReference>
<gene>
    <name evidence="2" type="ORF">BECKLPF1236A_GA0070988_1002622</name>
</gene>
<dbReference type="InterPro" id="IPR051698">
    <property type="entry name" value="Transposase_11-like"/>
</dbReference>
<accession>A0A450VYA9</accession>
<evidence type="ECO:0000259" key="1">
    <source>
        <dbReference type="Pfam" id="PF13808"/>
    </source>
</evidence>
<dbReference type="InterPro" id="IPR032806">
    <property type="entry name" value="YbfD_N"/>
</dbReference>
<feature type="domain" description="H repeat-associated protein N-terminal" evidence="1">
    <location>
        <begin position="7"/>
        <end position="78"/>
    </location>
</feature>
<name>A0A450VYA9_9GAMM</name>